<gene>
    <name evidence="1" type="ORF">GCM10022246_13050</name>
</gene>
<protein>
    <submittedName>
        <fullName evidence="1">Uncharacterized protein</fullName>
    </submittedName>
</protein>
<comment type="caution">
    <text evidence="1">The sequence shown here is derived from an EMBL/GenBank/DDBJ whole genome shotgun (WGS) entry which is preliminary data.</text>
</comment>
<evidence type="ECO:0000313" key="2">
    <source>
        <dbReference type="Proteomes" id="UP001501081"/>
    </source>
</evidence>
<dbReference type="Proteomes" id="UP001501081">
    <property type="component" value="Unassembled WGS sequence"/>
</dbReference>
<dbReference type="RefSeq" id="WP_344765927.1">
    <property type="nucleotide sequence ID" value="NZ_BAABAK010000005.1"/>
</dbReference>
<reference evidence="2" key="1">
    <citation type="journal article" date="2019" name="Int. J. Syst. Evol. Microbiol.">
        <title>The Global Catalogue of Microorganisms (GCM) 10K type strain sequencing project: providing services to taxonomists for standard genome sequencing and annotation.</title>
        <authorList>
            <consortium name="The Broad Institute Genomics Platform"/>
            <consortium name="The Broad Institute Genome Sequencing Center for Infectious Disease"/>
            <person name="Wu L."/>
            <person name="Ma J."/>
        </authorList>
    </citation>
    <scope>NUCLEOTIDE SEQUENCE [LARGE SCALE GENOMIC DNA]</scope>
    <source>
        <strain evidence="2">JCM 17338</strain>
    </source>
</reference>
<keyword evidence="2" id="KW-1185">Reference proteome</keyword>
<name>A0ABP7P7X8_9SPHI</name>
<proteinExistence type="predicted"/>
<dbReference type="EMBL" id="BAABAK010000005">
    <property type="protein sequence ID" value="GAA3961210.1"/>
    <property type="molecule type" value="Genomic_DNA"/>
</dbReference>
<organism evidence="1 2">
    <name type="scientific">Pedobacter ginsengiterrae</name>
    <dbReference type="NCBI Taxonomy" id="871696"/>
    <lineage>
        <taxon>Bacteria</taxon>
        <taxon>Pseudomonadati</taxon>
        <taxon>Bacteroidota</taxon>
        <taxon>Sphingobacteriia</taxon>
        <taxon>Sphingobacteriales</taxon>
        <taxon>Sphingobacteriaceae</taxon>
        <taxon>Pedobacter</taxon>
    </lineage>
</organism>
<accession>A0ABP7P7X8</accession>
<sequence length="146" mass="17440">MNKIYKLDNCSIKVSVEEGIIRLKSDKDLWVYLDIDVVSQTIKLIRLIKTDYNTEFGKPLKITDRSLMVEIWAHVYCDYFGLLIHRNTKIKWIQDIVLKGIERAEIIDCGERKLDSNRWVWDFLSNFKKPISWFLPKNISFKDLKR</sequence>
<evidence type="ECO:0000313" key="1">
    <source>
        <dbReference type="EMBL" id="GAA3961210.1"/>
    </source>
</evidence>